<keyword evidence="3" id="KW-1185">Reference proteome</keyword>
<dbReference type="AlphaFoldDB" id="A0A6B8MBG8"/>
<dbReference type="InterPro" id="IPR029062">
    <property type="entry name" value="Class_I_gatase-like"/>
</dbReference>
<dbReference type="Pfam" id="PF01965">
    <property type="entry name" value="DJ-1_PfpI"/>
    <property type="match status" value="1"/>
</dbReference>
<gene>
    <name evidence="2" type="ORF">F7D14_14925</name>
</gene>
<feature type="domain" description="DJ-1/PfpI" evidence="1">
    <location>
        <begin position="3"/>
        <end position="165"/>
    </location>
</feature>
<reference evidence="2 3" key="1">
    <citation type="submission" date="2019-09" db="EMBL/GenBank/DDBJ databases">
        <title>Isolation and complete genome sequencing of Methylocystis species.</title>
        <authorList>
            <person name="Rumah B.L."/>
            <person name="Stead C.E."/>
            <person name="Stevens B.C."/>
            <person name="Minton N.P."/>
            <person name="Grosse-Honebrink A."/>
            <person name="Zhang Y."/>
        </authorList>
    </citation>
    <scope>NUCLEOTIDE SEQUENCE [LARGE SCALE GENOMIC DNA]</scope>
    <source>
        <strain evidence="2 3">BRCS2</strain>
    </source>
</reference>
<evidence type="ECO:0000259" key="1">
    <source>
        <dbReference type="Pfam" id="PF01965"/>
    </source>
</evidence>
<dbReference type="SUPFAM" id="SSF52317">
    <property type="entry name" value="Class I glutamine amidotransferase-like"/>
    <property type="match status" value="1"/>
</dbReference>
<dbReference type="RefSeq" id="WP_016919068.1">
    <property type="nucleotide sequence ID" value="NZ_CP044331.1"/>
</dbReference>
<dbReference type="InterPro" id="IPR002818">
    <property type="entry name" value="DJ-1/PfpI"/>
</dbReference>
<protein>
    <submittedName>
        <fullName evidence="2">DJ-1/PfpI family protein</fullName>
    </submittedName>
</protein>
<name>A0A6B8MBG8_9HYPH</name>
<dbReference type="GO" id="GO:0006355">
    <property type="term" value="P:regulation of DNA-templated transcription"/>
    <property type="evidence" value="ECO:0007669"/>
    <property type="project" value="TreeGrafter"/>
</dbReference>
<evidence type="ECO:0000313" key="3">
    <source>
        <dbReference type="Proteomes" id="UP000422569"/>
    </source>
</evidence>
<proteinExistence type="predicted"/>
<dbReference type="Gene3D" id="3.40.50.880">
    <property type="match status" value="1"/>
</dbReference>
<sequence>MLRIGMLIYPMMFDIDLVGPLTYMRRLGDADVFLVWKDRAPVVSDLGVSYAAGHSFEACPKELDILFVPGGLKGAIPAMQDGTILDFLADRGARAKYVTSVCTGSLLLGAAGLLKGYKAASYWMVRDLLPLFGAEPVTERVVIDRNRITGGGATAGLDFGLTLAAELRGEEHAKMLQLAIEYDPHPAFDAGAPERAPAAIVEHLRDMRAGELTAAREAALAAAERFGRD</sequence>
<organism evidence="2 3">
    <name type="scientific">Methylocystis parvus</name>
    <dbReference type="NCBI Taxonomy" id="134"/>
    <lineage>
        <taxon>Bacteria</taxon>
        <taxon>Pseudomonadati</taxon>
        <taxon>Pseudomonadota</taxon>
        <taxon>Alphaproteobacteria</taxon>
        <taxon>Hyphomicrobiales</taxon>
        <taxon>Methylocystaceae</taxon>
        <taxon>Methylocystis</taxon>
    </lineage>
</organism>
<dbReference type="PANTHER" id="PTHR43130">
    <property type="entry name" value="ARAC-FAMILY TRANSCRIPTIONAL REGULATOR"/>
    <property type="match status" value="1"/>
</dbReference>
<dbReference type="Proteomes" id="UP000422569">
    <property type="component" value="Chromosome"/>
</dbReference>
<dbReference type="KEGG" id="mpar:F7D14_14925"/>
<dbReference type="CDD" id="cd03139">
    <property type="entry name" value="GATase1_PfpI_2"/>
    <property type="match status" value="1"/>
</dbReference>
<accession>A0A6B8MBG8</accession>
<evidence type="ECO:0000313" key="2">
    <source>
        <dbReference type="EMBL" id="QGM98643.1"/>
    </source>
</evidence>
<dbReference type="EMBL" id="CP044331">
    <property type="protein sequence ID" value="QGM98643.1"/>
    <property type="molecule type" value="Genomic_DNA"/>
</dbReference>
<dbReference type="PANTHER" id="PTHR43130:SF2">
    <property type="entry name" value="DJ-1_PFPI DOMAIN-CONTAINING PROTEIN"/>
    <property type="match status" value="1"/>
</dbReference>
<dbReference type="InterPro" id="IPR052158">
    <property type="entry name" value="INH-QAR"/>
</dbReference>